<dbReference type="InterPro" id="IPR054582">
    <property type="entry name" value="DmmA-like_N"/>
</dbReference>
<dbReference type="CDD" id="cd06185">
    <property type="entry name" value="PDR_like"/>
    <property type="match status" value="1"/>
</dbReference>
<sequence>MTATTDAPGVTDTKSLTLVLTEATMLCGGVRSLRLESADGSTLPSFTPGSHLVLDCGTTPQGMPRRNSYSMTGPELEPDHYCVSVQLDRGGRGGSRWIHDLEIGTSIRTSRPRSVFAPVLTARHHLLIAGGIGVTPILSHARAAAQWGRSFTVLYVWRGTDAAHLAELRELCGSRLHVFSSRQELWAHLGPALLKQPLGTHLYTCGPSAMIDAVEGAAKAAGWPSARIHYERFGGVGLDPGQPFTVALRGSGQEFDVPSGTSVLETLEQHGITIPNLCRQGVCGECRIPVADGSVAHRDLYLTDEEKSRGTSMMACVSRAEGSRLELNL</sequence>
<dbReference type="EMBL" id="VNIQ01000003">
    <property type="protein sequence ID" value="TYQ04966.1"/>
    <property type="molecule type" value="Genomic_DNA"/>
</dbReference>
<evidence type="ECO:0000256" key="1">
    <source>
        <dbReference type="ARBA" id="ARBA00001974"/>
    </source>
</evidence>
<evidence type="ECO:0000256" key="3">
    <source>
        <dbReference type="ARBA" id="ARBA00022714"/>
    </source>
</evidence>
<gene>
    <name evidence="8" type="ORF">FNL38_103317</name>
</gene>
<dbReference type="Pfam" id="PF00111">
    <property type="entry name" value="Fer2"/>
    <property type="match status" value="1"/>
</dbReference>
<dbReference type="PROSITE" id="PS51085">
    <property type="entry name" value="2FE2S_FER_2"/>
    <property type="match status" value="1"/>
</dbReference>
<dbReference type="Pfam" id="PF22290">
    <property type="entry name" value="DmmA-like_N"/>
    <property type="match status" value="1"/>
</dbReference>
<dbReference type="PANTHER" id="PTHR47354">
    <property type="entry name" value="NADH OXIDOREDUCTASE HCR"/>
    <property type="match status" value="1"/>
</dbReference>
<evidence type="ECO:0000256" key="6">
    <source>
        <dbReference type="ARBA" id="ARBA00023004"/>
    </source>
</evidence>
<dbReference type="InterPro" id="IPR012675">
    <property type="entry name" value="Beta-grasp_dom_sf"/>
</dbReference>
<organism evidence="8">
    <name type="scientific">Nocardia globerula</name>
    <dbReference type="NCBI Taxonomy" id="1818"/>
    <lineage>
        <taxon>Bacteria</taxon>
        <taxon>Bacillati</taxon>
        <taxon>Actinomycetota</taxon>
        <taxon>Actinomycetes</taxon>
        <taxon>Mycobacteriales</taxon>
        <taxon>Nocardiaceae</taxon>
        <taxon>Nocardia</taxon>
    </lineage>
</organism>
<dbReference type="SUPFAM" id="SSF52343">
    <property type="entry name" value="Ferredoxin reductase-like, C-terminal NADP-linked domain"/>
    <property type="match status" value="1"/>
</dbReference>
<dbReference type="InterPro" id="IPR001041">
    <property type="entry name" value="2Fe-2S_ferredoxin-type"/>
</dbReference>
<dbReference type="SUPFAM" id="SSF54292">
    <property type="entry name" value="2Fe-2S ferredoxin-like"/>
    <property type="match status" value="1"/>
</dbReference>
<name>A0A652YQX7_NOCGL</name>
<keyword evidence="2" id="KW-0285">Flavoprotein</keyword>
<dbReference type="AlphaFoldDB" id="A0A652YQX7"/>
<dbReference type="Gene3D" id="2.40.30.10">
    <property type="entry name" value="Translation factors"/>
    <property type="match status" value="1"/>
</dbReference>
<evidence type="ECO:0000256" key="5">
    <source>
        <dbReference type="ARBA" id="ARBA00023002"/>
    </source>
</evidence>
<reference evidence="8" key="1">
    <citation type="submission" date="2019-07" db="EMBL/GenBank/DDBJ databases">
        <title>Genomic Encyclopedia of Type Strains, Phase IV (KMG-IV): sequencing the most valuable type-strain genomes for metagenomic binning, comparative biology and taxonomic classification.</title>
        <authorList>
            <person name="Goeker M."/>
        </authorList>
    </citation>
    <scope>NUCLEOTIDE SEQUENCE</scope>
    <source>
        <strain evidence="8">DSM 44596</strain>
    </source>
</reference>
<dbReference type="Gene3D" id="3.40.50.80">
    <property type="entry name" value="Nucleotide-binding domain of ferredoxin-NADP reductase (FNR) module"/>
    <property type="match status" value="1"/>
</dbReference>
<dbReference type="InterPro" id="IPR017927">
    <property type="entry name" value="FAD-bd_FR_type"/>
</dbReference>
<comment type="caution">
    <text evidence="8">The sequence shown here is derived from an EMBL/GenBank/DDBJ whole genome shotgun (WGS) entry which is preliminary data.</text>
</comment>
<dbReference type="InterPro" id="IPR017938">
    <property type="entry name" value="Riboflavin_synthase-like_b-brl"/>
</dbReference>
<keyword evidence="4" id="KW-0479">Metal-binding</keyword>
<keyword evidence="6" id="KW-0408">Iron</keyword>
<comment type="cofactor">
    <cofactor evidence="1">
        <name>FAD</name>
        <dbReference type="ChEBI" id="CHEBI:57692"/>
    </cofactor>
</comment>
<dbReference type="GO" id="GO:0046872">
    <property type="term" value="F:metal ion binding"/>
    <property type="evidence" value="ECO:0007669"/>
    <property type="project" value="UniProtKB-KW"/>
</dbReference>
<dbReference type="PANTHER" id="PTHR47354:SF1">
    <property type="entry name" value="CARNITINE MONOOXYGENASE REDUCTASE SUBUNIT"/>
    <property type="match status" value="1"/>
</dbReference>
<dbReference type="GO" id="GO:0016491">
    <property type="term" value="F:oxidoreductase activity"/>
    <property type="evidence" value="ECO:0007669"/>
    <property type="project" value="UniProtKB-KW"/>
</dbReference>
<evidence type="ECO:0000256" key="4">
    <source>
        <dbReference type="ARBA" id="ARBA00022723"/>
    </source>
</evidence>
<keyword evidence="7" id="KW-0411">Iron-sulfur</keyword>
<evidence type="ECO:0000256" key="2">
    <source>
        <dbReference type="ARBA" id="ARBA00022630"/>
    </source>
</evidence>
<keyword evidence="3" id="KW-0001">2Fe-2S</keyword>
<dbReference type="Gene3D" id="3.10.20.30">
    <property type="match status" value="1"/>
</dbReference>
<dbReference type="PRINTS" id="PR00409">
    <property type="entry name" value="PHDIOXRDTASE"/>
</dbReference>
<dbReference type="SUPFAM" id="SSF63380">
    <property type="entry name" value="Riboflavin synthase domain-like"/>
    <property type="match status" value="1"/>
</dbReference>
<proteinExistence type="predicted"/>
<accession>A0A652YQX7</accession>
<dbReference type="GO" id="GO:0051537">
    <property type="term" value="F:2 iron, 2 sulfur cluster binding"/>
    <property type="evidence" value="ECO:0007669"/>
    <property type="project" value="UniProtKB-KW"/>
</dbReference>
<dbReference type="InterPro" id="IPR039261">
    <property type="entry name" value="FNR_nucleotide-bd"/>
</dbReference>
<dbReference type="InterPro" id="IPR036010">
    <property type="entry name" value="2Fe-2S_ferredoxin-like_sf"/>
</dbReference>
<evidence type="ECO:0000256" key="7">
    <source>
        <dbReference type="ARBA" id="ARBA00023014"/>
    </source>
</evidence>
<keyword evidence="5" id="KW-0560">Oxidoreductase</keyword>
<dbReference type="InterPro" id="IPR050415">
    <property type="entry name" value="MRET"/>
</dbReference>
<evidence type="ECO:0000313" key="8">
    <source>
        <dbReference type="EMBL" id="TYQ04966.1"/>
    </source>
</evidence>
<dbReference type="PROSITE" id="PS51384">
    <property type="entry name" value="FAD_FR"/>
    <property type="match status" value="1"/>
</dbReference>
<protein>
    <submittedName>
        <fullName evidence="8">Ferredoxin-NADP reductase</fullName>
    </submittedName>
</protein>
<dbReference type="CDD" id="cd00207">
    <property type="entry name" value="fer2"/>
    <property type="match status" value="1"/>
</dbReference>